<dbReference type="EMBL" id="NBCO01000002">
    <property type="protein sequence ID" value="ORC93099.1"/>
    <property type="molecule type" value="Genomic_DNA"/>
</dbReference>
<dbReference type="GO" id="GO:0005634">
    <property type="term" value="C:nucleus"/>
    <property type="evidence" value="ECO:0007669"/>
    <property type="project" value="UniProtKB-SubCell"/>
</dbReference>
<dbReference type="OrthoDB" id="273390at2759"/>
<evidence type="ECO:0000259" key="5">
    <source>
        <dbReference type="PROSITE" id="PS50827"/>
    </source>
</evidence>
<dbReference type="Pfam" id="PF15613">
    <property type="entry name" value="WSD"/>
    <property type="match status" value="1"/>
</dbReference>
<feature type="compositionally biased region" description="Acidic residues" evidence="4">
    <location>
        <begin position="592"/>
        <end position="623"/>
    </location>
</feature>
<dbReference type="InterPro" id="IPR053271">
    <property type="entry name" value="DDT_domain"/>
</dbReference>
<dbReference type="PROSITE" id="PS50827">
    <property type="entry name" value="DDT"/>
    <property type="match status" value="1"/>
</dbReference>
<feature type="domain" description="DDT" evidence="5">
    <location>
        <begin position="489"/>
        <end position="551"/>
    </location>
</feature>
<proteinExistence type="predicted"/>
<evidence type="ECO:0000256" key="1">
    <source>
        <dbReference type="ARBA" id="ARBA00004123"/>
    </source>
</evidence>
<name>A0A1X0P937_9TRYP</name>
<dbReference type="RefSeq" id="XP_028887165.1">
    <property type="nucleotide sequence ID" value="XM_029021743.1"/>
</dbReference>
<evidence type="ECO:0000256" key="3">
    <source>
        <dbReference type="SAM" id="Coils"/>
    </source>
</evidence>
<dbReference type="VEuPathDB" id="TriTrypDB:TM35_000024250"/>
<dbReference type="PANTHER" id="PTHR15546">
    <property type="entry name" value="BROMODOMAIN ADJACENT TO ZINC FINGER DOMAIN, 2A"/>
    <property type="match status" value="1"/>
</dbReference>
<evidence type="ECO:0000313" key="7">
    <source>
        <dbReference type="Proteomes" id="UP000192257"/>
    </source>
</evidence>
<dbReference type="Proteomes" id="UP000192257">
    <property type="component" value="Unassembled WGS sequence"/>
</dbReference>
<sequence length="936" mass="107008">MPPKGKDVGEQEESGSCSYPRAILKTRTAFQIFKMDGAAGSAAAFSSLPNDEVLPYKIRSSELTLLAALSIVESDTQSKKTFGPATLHAADNYLSELLSFIPLGGRSRDLQKVTINYDAIKRVVKLYGGSEDVVQRLSVLSEKDLSASESPAREISSFLDHINAIEKILRQQMKDAGEKIGMFSKSTVSTTQEEKEIGATITDDDRTSLSSPTLSRKRTSHERDDSPKRMEVKETDDTQPKKVIKMEDSEKKPVKRVVRKILSQTTLQKPVFGRLRALTNQEKKAVTLLNHMIQLLGHVYAVRYNNLLPIFEFLEERVKELQDIIDSERSSFQVKRNNTQETQEPFLKVTLENISQAIENASQTFKTDEDCRYELDEDLLHPIAHACLTEINRIEGFITPPFVGPSEEALAAKAKAREAARAKREEQRAKVLERAKMKEELAAKREEERQLVRSHLGELDPASLVEDTEIKNPVNSAYVRYAKLPLETPEQYEQALFIWTMLTSLPKPLHLSQMPFSLFLKGLLSHEGRDNGLMEEITSALVEVAMENLRAANGPRIVTRGKDWFDTMVEFVGVTSGNKKKRAPPRSKTVSYDDEDDDEDEDEDDEDDDEEEEEQEEEEENEKNEEGVKGEKENEEETKKENEADEKTEKPPSGFFAAIKLTMERITELRQMAAWGNLDMEDRLNLLQYMVLEALSSPELQEEADKIRKMHEEAQIAMEKRSKELREEAEKEIKHLVKQFSSTKTAKETTETYEEKRQQLFNDVEKRLSEVVREYVGIQDGNDTGALIRPLGMDRYRRMYWRFPFDRNIVVQTTAATDPNFPLLPEPRELLQDTIKNSKQMLLDDDNETNNTNGNSGNGKDIQEEETQRVWGIIPPEYLAHFIEGLDRRGKREASLRRSLEALRPYLLSITEPQQGRVTRMRSHTFGYFNKLKLQL</sequence>
<dbReference type="InterPro" id="IPR028941">
    <property type="entry name" value="WHIM2_dom"/>
</dbReference>
<dbReference type="Pfam" id="PF02791">
    <property type="entry name" value="DDT"/>
    <property type="match status" value="1"/>
</dbReference>
<protein>
    <submittedName>
        <fullName evidence="6">Putative nucleoplasmin-like protein (NLP)</fullName>
    </submittedName>
</protein>
<comment type="caution">
    <text evidence="6">The sequence shown here is derived from an EMBL/GenBank/DDBJ whole genome shotgun (WGS) entry which is preliminary data.</text>
</comment>
<evidence type="ECO:0000313" key="6">
    <source>
        <dbReference type="EMBL" id="ORC93099.1"/>
    </source>
</evidence>
<dbReference type="AlphaFoldDB" id="A0A1X0P937"/>
<evidence type="ECO:0000256" key="4">
    <source>
        <dbReference type="SAM" id="MobiDB-lite"/>
    </source>
</evidence>
<feature type="coiled-coil region" evidence="3">
    <location>
        <begin position="700"/>
        <end position="746"/>
    </location>
</feature>
<gene>
    <name evidence="6" type="ORF">TM35_000024250</name>
</gene>
<feature type="coiled-coil region" evidence="3">
    <location>
        <begin position="415"/>
        <end position="454"/>
    </location>
</feature>
<comment type="subcellular location">
    <subcellularLocation>
        <location evidence="1">Nucleus</location>
    </subcellularLocation>
</comment>
<organism evidence="6 7">
    <name type="scientific">Trypanosoma theileri</name>
    <dbReference type="NCBI Taxonomy" id="67003"/>
    <lineage>
        <taxon>Eukaryota</taxon>
        <taxon>Discoba</taxon>
        <taxon>Euglenozoa</taxon>
        <taxon>Kinetoplastea</taxon>
        <taxon>Metakinetoplastina</taxon>
        <taxon>Trypanosomatida</taxon>
        <taxon>Trypanosomatidae</taxon>
        <taxon>Trypanosoma</taxon>
    </lineage>
</organism>
<feature type="region of interest" description="Disordered" evidence="4">
    <location>
        <begin position="576"/>
        <end position="655"/>
    </location>
</feature>
<feature type="compositionally biased region" description="Low complexity" evidence="4">
    <location>
        <begin position="849"/>
        <end position="859"/>
    </location>
</feature>
<feature type="region of interest" description="Disordered" evidence="4">
    <location>
        <begin position="843"/>
        <end position="865"/>
    </location>
</feature>
<feature type="compositionally biased region" description="Basic and acidic residues" evidence="4">
    <location>
        <begin position="624"/>
        <end position="650"/>
    </location>
</feature>
<keyword evidence="7" id="KW-1185">Reference proteome</keyword>
<keyword evidence="3" id="KW-0175">Coiled coil</keyword>
<dbReference type="GeneID" id="39981523"/>
<feature type="region of interest" description="Disordered" evidence="4">
    <location>
        <begin position="186"/>
        <end position="240"/>
    </location>
</feature>
<evidence type="ECO:0000256" key="2">
    <source>
        <dbReference type="ARBA" id="ARBA00023242"/>
    </source>
</evidence>
<dbReference type="PANTHER" id="PTHR15546:SF2">
    <property type="entry name" value="DDT DOMAIN-CONTAINING PROTEIN DDB_G0282237"/>
    <property type="match status" value="1"/>
</dbReference>
<reference evidence="6 7" key="1">
    <citation type="submission" date="2017-03" db="EMBL/GenBank/DDBJ databases">
        <title>An alternative strategy for trypanosome survival in the mammalian bloodstream revealed through genome and transcriptome analysis of the ubiquitous bovine parasite Trypanosoma (Megatrypanum) theileri.</title>
        <authorList>
            <person name="Kelly S."/>
            <person name="Ivens A."/>
            <person name="Mott A."/>
            <person name="O'Neill E."/>
            <person name="Emms D."/>
            <person name="Macleod O."/>
            <person name="Voorheis P."/>
            <person name="Matthews J."/>
            <person name="Matthews K."/>
            <person name="Carrington M."/>
        </authorList>
    </citation>
    <scope>NUCLEOTIDE SEQUENCE [LARGE SCALE GENOMIC DNA]</scope>
    <source>
        <strain evidence="6">Edinburgh</strain>
    </source>
</reference>
<dbReference type="InterPro" id="IPR018501">
    <property type="entry name" value="DDT_dom"/>
</dbReference>
<accession>A0A1X0P937</accession>
<feature type="compositionally biased region" description="Basic and acidic residues" evidence="4">
    <location>
        <begin position="221"/>
        <end position="240"/>
    </location>
</feature>
<feature type="compositionally biased region" description="Basic and acidic residues" evidence="4">
    <location>
        <begin position="192"/>
        <end position="207"/>
    </location>
</feature>
<keyword evidence="2" id="KW-0539">Nucleus</keyword>